<dbReference type="PANTHER" id="PTHR19372:SF7">
    <property type="entry name" value="SULFITE OXIDASE, MITOCHONDRIAL"/>
    <property type="match status" value="1"/>
</dbReference>
<proteinExistence type="predicted"/>
<dbReference type="Gene3D" id="2.60.40.650">
    <property type="match status" value="1"/>
</dbReference>
<dbReference type="InterPro" id="IPR005066">
    <property type="entry name" value="MoCF_OxRdtse_dimer"/>
</dbReference>
<feature type="domain" description="Moybdenum cofactor oxidoreductase dimerisation" evidence="6">
    <location>
        <begin position="146"/>
        <end position="264"/>
    </location>
</feature>
<name>A0ABQ6G3I5_9CHLR</name>
<dbReference type="EMBL" id="BSRI01000002">
    <property type="protein sequence ID" value="GLV61096.1"/>
    <property type="molecule type" value="Genomic_DNA"/>
</dbReference>
<dbReference type="Gene3D" id="3.90.420.10">
    <property type="entry name" value="Oxidoreductase, molybdopterin-binding domain"/>
    <property type="match status" value="1"/>
</dbReference>
<dbReference type="SUPFAM" id="SSF56524">
    <property type="entry name" value="Oxidoreductase molybdopterin-binding domain"/>
    <property type="match status" value="1"/>
</dbReference>
<dbReference type="InterPro" id="IPR014756">
    <property type="entry name" value="Ig_E-set"/>
</dbReference>
<keyword evidence="3" id="KW-0479">Metal-binding</keyword>
<keyword evidence="4" id="KW-0560">Oxidoreductase</keyword>
<sequence>MAIKPIPGEVPWEAAVISTTQWRGVPLREVLQAVGVQAEAHYVAFSSLDETQFEGETVHFGSSIALEKAFSPDVLLAYAMNDEPLAPEHGFPLRVIVPGYIGARSVKWLGEITLQEHPSTNPYQARDYKLFPPEITAQTVDWSHEKPIEDLTLNAVITTPQEGETRAAGPTRIQGYAISAEGTPVERVELSIDAGKTWTPATIVERADPYAWCFWEVIVSLLPGDCQLIVRAWDASKQTQPEDIRPLWNFKGYMNKAWHRVHIHLF</sequence>
<evidence type="ECO:0000259" key="5">
    <source>
        <dbReference type="Pfam" id="PF00174"/>
    </source>
</evidence>
<gene>
    <name evidence="7" type="ORF">KDH_79130</name>
</gene>
<keyword evidence="2" id="KW-0500">Molybdenum</keyword>
<evidence type="ECO:0000313" key="8">
    <source>
        <dbReference type="Proteomes" id="UP001344906"/>
    </source>
</evidence>
<comment type="cofactor">
    <cofactor evidence="1">
        <name>Mo-molybdopterin</name>
        <dbReference type="ChEBI" id="CHEBI:71302"/>
    </cofactor>
</comment>
<accession>A0ABQ6G3I5</accession>
<evidence type="ECO:0000256" key="1">
    <source>
        <dbReference type="ARBA" id="ARBA00001924"/>
    </source>
</evidence>
<keyword evidence="8" id="KW-1185">Reference proteome</keyword>
<dbReference type="PANTHER" id="PTHR19372">
    <property type="entry name" value="SULFITE REDUCTASE"/>
    <property type="match status" value="1"/>
</dbReference>
<dbReference type="InterPro" id="IPR036374">
    <property type="entry name" value="OxRdtase_Mopterin-bd_sf"/>
</dbReference>
<evidence type="ECO:0000313" key="7">
    <source>
        <dbReference type="EMBL" id="GLV61096.1"/>
    </source>
</evidence>
<dbReference type="Proteomes" id="UP001344906">
    <property type="component" value="Unassembled WGS sequence"/>
</dbReference>
<reference evidence="7 8" key="1">
    <citation type="submission" date="2023-02" db="EMBL/GenBank/DDBJ databases">
        <title>Dictyobacter halimunensis sp. nov., a new member of the class Ktedonobacteria from forest soil in a geothermal area.</title>
        <authorList>
            <person name="Rachmania M.K."/>
            <person name="Ningsih F."/>
            <person name="Sakai Y."/>
            <person name="Yabe S."/>
            <person name="Yokota A."/>
            <person name="Sjamsuridzal W."/>
        </authorList>
    </citation>
    <scope>NUCLEOTIDE SEQUENCE [LARGE SCALE GENOMIC DNA]</scope>
    <source>
        <strain evidence="7 8">S3.2.2.5</strain>
    </source>
</reference>
<evidence type="ECO:0000259" key="6">
    <source>
        <dbReference type="Pfam" id="PF03404"/>
    </source>
</evidence>
<feature type="domain" description="Oxidoreductase molybdopterin-binding" evidence="5">
    <location>
        <begin position="9"/>
        <end position="122"/>
    </location>
</feature>
<protein>
    <recommendedName>
        <fullName evidence="9">Sulfite oxidase</fullName>
    </recommendedName>
</protein>
<evidence type="ECO:0000256" key="3">
    <source>
        <dbReference type="ARBA" id="ARBA00022723"/>
    </source>
</evidence>
<dbReference type="Pfam" id="PF00174">
    <property type="entry name" value="Oxidored_molyb"/>
    <property type="match status" value="1"/>
</dbReference>
<dbReference type="PRINTS" id="PR00407">
    <property type="entry name" value="EUMOPTERIN"/>
</dbReference>
<evidence type="ECO:0000256" key="2">
    <source>
        <dbReference type="ARBA" id="ARBA00022505"/>
    </source>
</evidence>
<organism evidence="7 8">
    <name type="scientific">Dictyobacter halimunensis</name>
    <dbReference type="NCBI Taxonomy" id="3026934"/>
    <lineage>
        <taxon>Bacteria</taxon>
        <taxon>Bacillati</taxon>
        <taxon>Chloroflexota</taxon>
        <taxon>Ktedonobacteria</taxon>
        <taxon>Ktedonobacterales</taxon>
        <taxon>Dictyobacteraceae</taxon>
        <taxon>Dictyobacter</taxon>
    </lineage>
</organism>
<dbReference type="Pfam" id="PF03404">
    <property type="entry name" value="Mo-co_dimer"/>
    <property type="match status" value="1"/>
</dbReference>
<evidence type="ECO:0000256" key="4">
    <source>
        <dbReference type="ARBA" id="ARBA00023002"/>
    </source>
</evidence>
<dbReference type="InterPro" id="IPR000572">
    <property type="entry name" value="OxRdtase_Mopterin-bd_dom"/>
</dbReference>
<comment type="caution">
    <text evidence="7">The sequence shown here is derived from an EMBL/GenBank/DDBJ whole genome shotgun (WGS) entry which is preliminary data.</text>
</comment>
<dbReference type="InterPro" id="IPR008335">
    <property type="entry name" value="Mopterin_OxRdtase_euk"/>
</dbReference>
<dbReference type="SUPFAM" id="SSF81296">
    <property type="entry name" value="E set domains"/>
    <property type="match status" value="1"/>
</dbReference>
<evidence type="ECO:0008006" key="9">
    <source>
        <dbReference type="Google" id="ProtNLM"/>
    </source>
</evidence>